<protein>
    <submittedName>
        <fullName evidence="2">DUF305 domain-containing protein</fullName>
    </submittedName>
</protein>
<dbReference type="PANTHER" id="PTHR36933">
    <property type="entry name" value="SLL0788 PROTEIN"/>
    <property type="match status" value="1"/>
</dbReference>
<feature type="domain" description="DUF305" evidence="1">
    <location>
        <begin position="47"/>
        <end position="202"/>
    </location>
</feature>
<dbReference type="InterPro" id="IPR012347">
    <property type="entry name" value="Ferritin-like"/>
</dbReference>
<dbReference type="RefSeq" id="WP_168079914.1">
    <property type="nucleotide sequence ID" value="NZ_BAAAQJ010000016.1"/>
</dbReference>
<reference evidence="2" key="1">
    <citation type="submission" date="2021-01" db="EMBL/GenBank/DDBJ databases">
        <title>Whole genome shotgun sequence of Planosporangium flavigriseum NBRC 105377.</title>
        <authorList>
            <person name="Komaki H."/>
            <person name="Tamura T."/>
        </authorList>
    </citation>
    <scope>NUCLEOTIDE SEQUENCE</scope>
    <source>
        <strain evidence="2">NBRC 105377</strain>
    </source>
</reference>
<dbReference type="AlphaFoldDB" id="A0A8J3PNJ4"/>
<dbReference type="Gene3D" id="1.20.1260.10">
    <property type="match status" value="1"/>
</dbReference>
<evidence type="ECO:0000313" key="2">
    <source>
        <dbReference type="EMBL" id="GIG76067.1"/>
    </source>
</evidence>
<dbReference type="Pfam" id="PF03713">
    <property type="entry name" value="DUF305"/>
    <property type="match status" value="1"/>
</dbReference>
<organism evidence="2 3">
    <name type="scientific">Planosporangium flavigriseum</name>
    <dbReference type="NCBI Taxonomy" id="373681"/>
    <lineage>
        <taxon>Bacteria</taxon>
        <taxon>Bacillati</taxon>
        <taxon>Actinomycetota</taxon>
        <taxon>Actinomycetes</taxon>
        <taxon>Micromonosporales</taxon>
        <taxon>Micromonosporaceae</taxon>
        <taxon>Planosporangium</taxon>
    </lineage>
</organism>
<dbReference type="EMBL" id="BONU01000043">
    <property type="protein sequence ID" value="GIG76067.1"/>
    <property type="molecule type" value="Genomic_DNA"/>
</dbReference>
<sequence>MPVSILPTSRRVRLLLAGFAAVVVLVLTYAAGVVSAGFYAPGENSPEAGFVRDMSVHHAQAVEMGMLAYQRATNPEVRHEGYDIALTQQSQIGAMKSWLDKWRVSRASSTAPMSWMPGGKMTLASDGRMPGMASHEELTKLNTVTGKDFDILFCQLMIRHHLGGIHMAEEIVKVSDNADVRSLAEAMKAGQQGEITIFNNLLTSMGAKPM</sequence>
<dbReference type="Proteomes" id="UP000653674">
    <property type="component" value="Unassembled WGS sequence"/>
</dbReference>
<name>A0A8J3PNJ4_9ACTN</name>
<accession>A0A8J3PNJ4</accession>
<comment type="caution">
    <text evidence="2">The sequence shown here is derived from an EMBL/GenBank/DDBJ whole genome shotgun (WGS) entry which is preliminary data.</text>
</comment>
<gene>
    <name evidence="2" type="ORF">Pfl04_44710</name>
</gene>
<keyword evidence="3" id="KW-1185">Reference proteome</keyword>
<evidence type="ECO:0000259" key="1">
    <source>
        <dbReference type="Pfam" id="PF03713"/>
    </source>
</evidence>
<dbReference type="InterPro" id="IPR005183">
    <property type="entry name" value="DUF305_CopM-like"/>
</dbReference>
<dbReference type="PANTHER" id="PTHR36933:SF1">
    <property type="entry name" value="SLL0788 PROTEIN"/>
    <property type="match status" value="1"/>
</dbReference>
<evidence type="ECO:0000313" key="3">
    <source>
        <dbReference type="Proteomes" id="UP000653674"/>
    </source>
</evidence>
<proteinExistence type="predicted"/>